<dbReference type="Pfam" id="PF22936">
    <property type="entry name" value="Pol_BBD"/>
    <property type="match status" value="1"/>
</dbReference>
<evidence type="ECO:0000313" key="2">
    <source>
        <dbReference type="EMBL" id="KAF5775892.1"/>
    </source>
</evidence>
<reference evidence="2 4" key="1">
    <citation type="journal article" date="2017" name="Nature">
        <title>The sunflower genome provides insights into oil metabolism, flowering and Asterid evolution.</title>
        <authorList>
            <person name="Badouin H."/>
            <person name="Gouzy J."/>
            <person name="Grassa C.J."/>
            <person name="Murat F."/>
            <person name="Staton S.E."/>
            <person name="Cottret L."/>
            <person name="Lelandais-Briere C."/>
            <person name="Owens G.L."/>
            <person name="Carrere S."/>
            <person name="Mayjonade B."/>
            <person name="Legrand L."/>
            <person name="Gill N."/>
            <person name="Kane N.C."/>
            <person name="Bowers J.E."/>
            <person name="Hubner S."/>
            <person name="Bellec A."/>
            <person name="Berard A."/>
            <person name="Berges H."/>
            <person name="Blanchet N."/>
            <person name="Boniface M.C."/>
            <person name="Brunel D."/>
            <person name="Catrice O."/>
            <person name="Chaidir N."/>
            <person name="Claudel C."/>
            <person name="Donnadieu C."/>
            <person name="Faraut T."/>
            <person name="Fievet G."/>
            <person name="Helmstetter N."/>
            <person name="King M."/>
            <person name="Knapp S.J."/>
            <person name="Lai Z."/>
            <person name="Le Paslier M.C."/>
            <person name="Lippi Y."/>
            <person name="Lorenzon L."/>
            <person name="Mandel J.R."/>
            <person name="Marage G."/>
            <person name="Marchand G."/>
            <person name="Marquand E."/>
            <person name="Bret-Mestries E."/>
            <person name="Morien E."/>
            <person name="Nambeesan S."/>
            <person name="Nguyen T."/>
            <person name="Pegot-Espagnet P."/>
            <person name="Pouilly N."/>
            <person name="Raftis F."/>
            <person name="Sallet E."/>
            <person name="Schiex T."/>
            <person name="Thomas J."/>
            <person name="Vandecasteele C."/>
            <person name="Vares D."/>
            <person name="Vear F."/>
            <person name="Vautrin S."/>
            <person name="Crespi M."/>
            <person name="Mangin B."/>
            <person name="Burke J.M."/>
            <person name="Salse J."/>
            <person name="Munos S."/>
            <person name="Vincourt P."/>
            <person name="Rieseberg L.H."/>
            <person name="Langlade N.B."/>
        </authorList>
    </citation>
    <scope>NUCLEOTIDE SEQUENCE [LARGE SCALE GENOMIC DNA]</scope>
    <source>
        <strain evidence="4">cv. SF193</strain>
        <tissue evidence="2">Leaves</tissue>
    </source>
</reference>
<dbReference type="AlphaFoldDB" id="A0A251SY05"/>
<protein>
    <submittedName>
        <fullName evidence="3">Putative ARID DNA-binding domain-containing protein</fullName>
    </submittedName>
    <submittedName>
        <fullName evidence="2">Transcription factor interactor and regulator CCHC(Zn) family</fullName>
    </submittedName>
</protein>
<dbReference type="Pfam" id="PF01388">
    <property type="entry name" value="ARID"/>
    <property type="match status" value="1"/>
</dbReference>
<name>A0A251SY05_HELAN</name>
<dbReference type="GO" id="GO:0003677">
    <property type="term" value="F:DNA binding"/>
    <property type="evidence" value="ECO:0007669"/>
    <property type="project" value="UniProtKB-KW"/>
</dbReference>
<dbReference type="PROSITE" id="PS51011">
    <property type="entry name" value="ARID"/>
    <property type="match status" value="1"/>
</dbReference>
<dbReference type="PANTHER" id="PTHR46410">
    <property type="entry name" value="AT-RICH INTERACTIVE DOMAIN-CONTAINING PROTEIN 2"/>
    <property type="match status" value="1"/>
</dbReference>
<reference evidence="2" key="3">
    <citation type="submission" date="2020-06" db="EMBL/GenBank/DDBJ databases">
        <title>Helianthus annuus Genome sequencing and assembly Release 2.</title>
        <authorList>
            <person name="Gouzy J."/>
            <person name="Langlade N."/>
            <person name="Munos S."/>
        </authorList>
    </citation>
    <scope>NUCLEOTIDE SEQUENCE</scope>
    <source>
        <tissue evidence="2">Leaves</tissue>
    </source>
</reference>
<dbReference type="SMART" id="SM00501">
    <property type="entry name" value="BRIGHT"/>
    <property type="match status" value="1"/>
</dbReference>
<evidence type="ECO:0000313" key="4">
    <source>
        <dbReference type="Proteomes" id="UP000215914"/>
    </source>
</evidence>
<proteinExistence type="predicted"/>
<accession>A0A251SY05</accession>
<dbReference type="EMBL" id="CM007902">
    <property type="protein sequence ID" value="OTG03453.1"/>
    <property type="molecule type" value="Genomic_DNA"/>
</dbReference>
<sequence>MPIQFGSIMHEHFNSVTNSAAQTSSDPQHSGIRAEPGKKTIEIKSSSTVLPCQHCTDEMKNKNKRFQREKTCFYCHQPGHQIYACNKKETDEATQLIRQAVNMGIQNRGRDSSDHQEMIVVGTEGGLWSDIWYVSSVIKHHMAGNLNVFKRIKHIIGVDTQPGENNFLFTRGVGSVEIKTGNETMRIQSVFYSPELDRNVLSMDQLTMQGFTVNKNGDTCKIYPMFSIPVDNSVNDASGLTKEEEMGLKEKQGIIEESMYDNEFKERYLNSYFEELDLSAQELDWNVMIVKEMEFHEFADCKSFLDLLDDREFVFKYNHMLEMKFEEMVKWFLYDFMGLTTRPLPPFTPNKKRINLLGLYILVASDGGYKEVTTENLWPAIAKDLGFDYEDGDYMRVIYAMYLDILEYYYKYKTIQGNVQEKKVVHEEGGSSTAFHREARSADNDYSQSAGSGQVALFAGVDDADWNQGKKRKRFNFNYARWAVEEANRSVLEKTVKHNQV</sequence>
<gene>
    <name evidence="3" type="ORF">HannXRQ_Chr13g0424211</name>
    <name evidence="2" type="ORF">HanXRQr2_Chr13g0617101</name>
</gene>
<dbReference type="SUPFAM" id="SSF46774">
    <property type="entry name" value="ARID-like"/>
    <property type="match status" value="1"/>
</dbReference>
<dbReference type="InterPro" id="IPR001606">
    <property type="entry name" value="ARID_dom"/>
</dbReference>
<dbReference type="InterPro" id="IPR054722">
    <property type="entry name" value="PolX-like_BBD"/>
</dbReference>
<dbReference type="Gene3D" id="1.10.150.60">
    <property type="entry name" value="ARID DNA-binding domain"/>
    <property type="match status" value="1"/>
</dbReference>
<reference evidence="3" key="2">
    <citation type="submission" date="2017-02" db="EMBL/GenBank/DDBJ databases">
        <title>Sunflower complete genome.</title>
        <authorList>
            <person name="Langlade N."/>
            <person name="Munos S."/>
        </authorList>
    </citation>
    <scope>NUCLEOTIDE SEQUENCE [LARGE SCALE GENOMIC DNA]</scope>
    <source>
        <tissue evidence="3">Leaves</tissue>
    </source>
</reference>
<dbReference type="CDD" id="cd16100">
    <property type="entry name" value="ARID"/>
    <property type="match status" value="1"/>
</dbReference>
<feature type="domain" description="ARID" evidence="1">
    <location>
        <begin position="319"/>
        <end position="411"/>
    </location>
</feature>
<evidence type="ECO:0000259" key="1">
    <source>
        <dbReference type="PROSITE" id="PS51011"/>
    </source>
</evidence>
<dbReference type="InParanoid" id="A0A251SY05"/>
<dbReference type="InterPro" id="IPR036431">
    <property type="entry name" value="ARID_dom_sf"/>
</dbReference>
<evidence type="ECO:0000313" key="3">
    <source>
        <dbReference type="EMBL" id="OTG03453.1"/>
    </source>
</evidence>
<dbReference type="PANTHER" id="PTHR46410:SF26">
    <property type="entry name" value="BULB-TYPE LECTIN DOMAIN-CONTAINING PROTEIN-RELATED"/>
    <property type="match status" value="1"/>
</dbReference>
<dbReference type="Gramene" id="mRNA:HanXRQr2_Chr13g0617101">
    <property type="protein sequence ID" value="CDS:HanXRQr2_Chr13g0617101.1"/>
    <property type="gene ID" value="HanXRQr2_Chr13g0617101"/>
</dbReference>
<dbReference type="SMART" id="SM01014">
    <property type="entry name" value="ARID"/>
    <property type="match status" value="1"/>
</dbReference>
<keyword evidence="4" id="KW-1185">Reference proteome</keyword>
<keyword evidence="3" id="KW-0238">DNA-binding</keyword>
<dbReference type="EMBL" id="MNCJ02000328">
    <property type="protein sequence ID" value="KAF5775892.1"/>
    <property type="molecule type" value="Genomic_DNA"/>
</dbReference>
<organism evidence="3 4">
    <name type="scientific">Helianthus annuus</name>
    <name type="common">Common sunflower</name>
    <dbReference type="NCBI Taxonomy" id="4232"/>
    <lineage>
        <taxon>Eukaryota</taxon>
        <taxon>Viridiplantae</taxon>
        <taxon>Streptophyta</taxon>
        <taxon>Embryophyta</taxon>
        <taxon>Tracheophyta</taxon>
        <taxon>Spermatophyta</taxon>
        <taxon>Magnoliopsida</taxon>
        <taxon>eudicotyledons</taxon>
        <taxon>Gunneridae</taxon>
        <taxon>Pentapetalae</taxon>
        <taxon>asterids</taxon>
        <taxon>campanulids</taxon>
        <taxon>Asterales</taxon>
        <taxon>Asteraceae</taxon>
        <taxon>Asteroideae</taxon>
        <taxon>Heliantheae alliance</taxon>
        <taxon>Heliantheae</taxon>
        <taxon>Helianthus</taxon>
    </lineage>
</organism>
<dbReference type="Proteomes" id="UP000215914">
    <property type="component" value="Chromosome 13"/>
</dbReference>